<comment type="caution">
    <text evidence="6">The sequence shown here is derived from an EMBL/GenBank/DDBJ whole genome shotgun (WGS) entry which is preliminary data.</text>
</comment>
<dbReference type="PANTHER" id="PTHR30055:SF234">
    <property type="entry name" value="HTH-TYPE TRANSCRIPTIONAL REGULATOR BETI"/>
    <property type="match status" value="1"/>
</dbReference>
<dbReference type="SUPFAM" id="SSF46689">
    <property type="entry name" value="Homeodomain-like"/>
    <property type="match status" value="1"/>
</dbReference>
<dbReference type="PROSITE" id="PS50977">
    <property type="entry name" value="HTH_TETR_2"/>
    <property type="match status" value="1"/>
</dbReference>
<evidence type="ECO:0000256" key="4">
    <source>
        <dbReference type="PROSITE-ProRule" id="PRU00335"/>
    </source>
</evidence>
<evidence type="ECO:0000313" key="7">
    <source>
        <dbReference type="Proteomes" id="UP001597237"/>
    </source>
</evidence>
<dbReference type="PRINTS" id="PR00455">
    <property type="entry name" value="HTHTETR"/>
</dbReference>
<dbReference type="Pfam" id="PF00440">
    <property type="entry name" value="TetR_N"/>
    <property type="match status" value="1"/>
</dbReference>
<dbReference type="EMBL" id="JBHUEY010000001">
    <property type="protein sequence ID" value="MFD1781874.1"/>
    <property type="molecule type" value="Genomic_DNA"/>
</dbReference>
<feature type="DNA-binding region" description="H-T-H motif" evidence="4">
    <location>
        <begin position="40"/>
        <end position="59"/>
    </location>
</feature>
<keyword evidence="2 4" id="KW-0238">DNA-binding</keyword>
<dbReference type="RefSeq" id="WP_377281293.1">
    <property type="nucleotide sequence ID" value="NZ_JBHRSI010000003.1"/>
</dbReference>
<dbReference type="Gene3D" id="1.10.357.10">
    <property type="entry name" value="Tetracycline Repressor, domain 2"/>
    <property type="match status" value="1"/>
</dbReference>
<reference evidence="7" key="1">
    <citation type="journal article" date="2019" name="Int. J. Syst. Evol. Microbiol.">
        <title>The Global Catalogue of Microorganisms (GCM) 10K type strain sequencing project: providing services to taxonomists for standard genome sequencing and annotation.</title>
        <authorList>
            <consortium name="The Broad Institute Genomics Platform"/>
            <consortium name="The Broad Institute Genome Sequencing Center for Infectious Disease"/>
            <person name="Wu L."/>
            <person name="Ma J."/>
        </authorList>
    </citation>
    <scope>NUCLEOTIDE SEQUENCE [LARGE SCALE GENOMIC DNA]</scope>
    <source>
        <strain evidence="7">DFY28</strain>
    </source>
</reference>
<evidence type="ECO:0000256" key="1">
    <source>
        <dbReference type="ARBA" id="ARBA00023015"/>
    </source>
</evidence>
<dbReference type="InterPro" id="IPR009057">
    <property type="entry name" value="Homeodomain-like_sf"/>
</dbReference>
<sequence>MTAVRKRLRRGRRLAPEARRETLLEVAGDLVLEQGFLPIGVQDLADAAKVSKALVYRYFPEPHDLYNALVERGFDELLAAGLESAAGRTDLADAATVAADLYFRRVVQTGPVIHIILRDRFMAGRLSARAAAVQGRIARRFARGLRREFQLPLRECVACVSLGITLPEECGRLVYQGELDEERGAEVCRELVLGVIDAARRRGAEARR</sequence>
<evidence type="ECO:0000313" key="6">
    <source>
        <dbReference type="EMBL" id="MFD1781874.1"/>
    </source>
</evidence>
<keyword evidence="7" id="KW-1185">Reference proteome</keyword>
<proteinExistence type="predicted"/>
<protein>
    <submittedName>
        <fullName evidence="6">TetR/AcrR family transcriptional regulator</fullName>
    </submittedName>
</protein>
<dbReference type="InterPro" id="IPR001647">
    <property type="entry name" value="HTH_TetR"/>
</dbReference>
<accession>A0ABW4MV84</accession>
<organism evidence="6 7">
    <name type="scientific">Phenylobacterium terrae</name>
    <dbReference type="NCBI Taxonomy" id="2665495"/>
    <lineage>
        <taxon>Bacteria</taxon>
        <taxon>Pseudomonadati</taxon>
        <taxon>Pseudomonadota</taxon>
        <taxon>Alphaproteobacteria</taxon>
        <taxon>Caulobacterales</taxon>
        <taxon>Caulobacteraceae</taxon>
        <taxon>Phenylobacterium</taxon>
    </lineage>
</organism>
<evidence type="ECO:0000259" key="5">
    <source>
        <dbReference type="PROSITE" id="PS50977"/>
    </source>
</evidence>
<dbReference type="Proteomes" id="UP001597237">
    <property type="component" value="Unassembled WGS sequence"/>
</dbReference>
<keyword evidence="1" id="KW-0805">Transcription regulation</keyword>
<name>A0ABW4MV84_9CAUL</name>
<evidence type="ECO:0000256" key="3">
    <source>
        <dbReference type="ARBA" id="ARBA00023163"/>
    </source>
</evidence>
<evidence type="ECO:0000256" key="2">
    <source>
        <dbReference type="ARBA" id="ARBA00023125"/>
    </source>
</evidence>
<feature type="domain" description="HTH tetR-type" evidence="5">
    <location>
        <begin position="17"/>
        <end position="77"/>
    </location>
</feature>
<gene>
    <name evidence="6" type="ORF">ACFSC0_00575</name>
</gene>
<dbReference type="PANTHER" id="PTHR30055">
    <property type="entry name" value="HTH-TYPE TRANSCRIPTIONAL REGULATOR RUTR"/>
    <property type="match status" value="1"/>
</dbReference>
<keyword evidence="3" id="KW-0804">Transcription</keyword>
<dbReference type="InterPro" id="IPR050109">
    <property type="entry name" value="HTH-type_TetR-like_transc_reg"/>
</dbReference>